<keyword evidence="2" id="KW-1185">Reference proteome</keyword>
<organism evidence="1 2">
    <name type="scientific">Seminavis robusta</name>
    <dbReference type="NCBI Taxonomy" id="568900"/>
    <lineage>
        <taxon>Eukaryota</taxon>
        <taxon>Sar</taxon>
        <taxon>Stramenopiles</taxon>
        <taxon>Ochrophyta</taxon>
        <taxon>Bacillariophyta</taxon>
        <taxon>Bacillariophyceae</taxon>
        <taxon>Bacillariophycidae</taxon>
        <taxon>Naviculales</taxon>
        <taxon>Naviculaceae</taxon>
        <taxon>Seminavis</taxon>
    </lineage>
</organism>
<evidence type="ECO:0000313" key="2">
    <source>
        <dbReference type="Proteomes" id="UP001153069"/>
    </source>
</evidence>
<dbReference type="EMBL" id="CAICTM010000600">
    <property type="protein sequence ID" value="CAB9513605.1"/>
    <property type="molecule type" value="Genomic_DNA"/>
</dbReference>
<gene>
    <name evidence="1" type="ORF">SEMRO_601_G173650.1</name>
</gene>
<sequence>MADAPNYAEIDKSGYEELHRGDELIPGEVDPDCVDVPSDCFGNGWCDIRNAKLTESVDMQLGYYRAFPRAFDHSPSDIPPNHPLRAIAKMIDDSEEGSTIRVKCYLLTDFFAIDLLFHYGPYREIRIIVDDAPRVVVEEAAAKEERGERAKKYTANQINKFMYFYRRANSSVLFRHLEFRVADTDHQSNRHCCPHGLSSMHEKVVITSSHTASGSYNLTGYARCKNWESINVFPTHAQQITDFDTEWEALASREISIVYPNTFPDDVPKKRFKVA</sequence>
<dbReference type="Proteomes" id="UP001153069">
    <property type="component" value="Unassembled WGS sequence"/>
</dbReference>
<comment type="caution">
    <text evidence="1">The sequence shown here is derived from an EMBL/GenBank/DDBJ whole genome shotgun (WGS) entry which is preliminary data.</text>
</comment>
<reference evidence="1" key="1">
    <citation type="submission" date="2020-06" db="EMBL/GenBank/DDBJ databases">
        <authorList>
            <consortium name="Plant Systems Biology data submission"/>
        </authorList>
    </citation>
    <scope>NUCLEOTIDE SEQUENCE</scope>
    <source>
        <strain evidence="1">D6</strain>
    </source>
</reference>
<name>A0A9N8E7Q3_9STRA</name>
<evidence type="ECO:0000313" key="1">
    <source>
        <dbReference type="EMBL" id="CAB9513605.1"/>
    </source>
</evidence>
<dbReference type="AlphaFoldDB" id="A0A9N8E7Q3"/>
<proteinExistence type="predicted"/>
<dbReference type="Gene3D" id="3.30.870.10">
    <property type="entry name" value="Endonuclease Chain A"/>
    <property type="match status" value="1"/>
</dbReference>
<protein>
    <submittedName>
        <fullName evidence="1">Uncharacterized protein</fullName>
    </submittedName>
</protein>
<accession>A0A9N8E7Q3</accession>